<evidence type="ECO:0000313" key="2">
    <source>
        <dbReference type="Proteomes" id="UP000812270"/>
    </source>
</evidence>
<gene>
    <name evidence="1" type="ORF">KTO63_05700</name>
</gene>
<organism evidence="1 2">
    <name type="scientific">Pinibacter aurantiacus</name>
    <dbReference type="NCBI Taxonomy" id="2851599"/>
    <lineage>
        <taxon>Bacteria</taxon>
        <taxon>Pseudomonadati</taxon>
        <taxon>Bacteroidota</taxon>
        <taxon>Chitinophagia</taxon>
        <taxon>Chitinophagales</taxon>
        <taxon>Chitinophagaceae</taxon>
        <taxon>Pinibacter</taxon>
    </lineage>
</organism>
<dbReference type="AlphaFoldDB" id="A0A9E2S6L1"/>
<accession>A0A9E2S6L1</accession>
<dbReference type="Proteomes" id="UP000812270">
    <property type="component" value="Unassembled WGS sequence"/>
</dbReference>
<protein>
    <submittedName>
        <fullName evidence="1">DUF5686 and carboxypeptidase regulatory-like domain-containing protein</fullName>
    </submittedName>
</protein>
<proteinExistence type="predicted"/>
<reference evidence="1" key="1">
    <citation type="submission" date="2021-06" db="EMBL/GenBank/DDBJ databases">
        <authorList>
            <person name="Huq M.A."/>
        </authorList>
    </citation>
    <scope>NUCLEOTIDE SEQUENCE</scope>
    <source>
        <strain evidence="1">MAH-26</strain>
    </source>
</reference>
<keyword evidence="1" id="KW-0378">Hydrolase</keyword>
<sequence length="831" mass="97073">MISTLLLIVSCTSALIGYSQSKIITGYIKDGLSDERIPFASIDFINAKAGKLSDSSGAFTFYFDAWPTDTLEVSYVGYKDYKLFLSPEYFRQNATGDTLFLVVPLDRGKYETAVIVKRKIDRGLLMWKRIVRRKPYNDRYRFDNYSYELYNKLELDFNRINKERLKEIKLLRPFGFILENADTSNGTTFLPVFLTETISDYYAQKSPFKSREIIKASKTLGVKNESITKFLGGTDQNVNIYANFIPVFDKQFVSPLSDNGDAYYRYRVLDTQYVNKRRLIHLSFTPKRRGENTFEGDCWVHDTTFAIQKMNLFLSKDANINFVEKLSLIQEYTMVNDSSWFISKDKFVVDIAPIGKTRFGVIGRKTTTYRNPQFDLPTISDAINHNKIKQEVVIEPDARDQADSFWKANRHEELNKNEKAIYSMIDTLQKMPLFQKYTNTISFLATGYKSIGNWDIGPWYNWFTYNSLEGFRMRFDLSTNYGFNKNLLLHGYLAYGFGDQQFKYKADAMYIFKRNPRLSIYGSYTKDLENGQINYGEISPDNIFAIAIRKPGVPLKFMKVEEYRLEMFKEWTSGFSITPTVIRKRFDPVLNLPPKSLYDDGSGNSLNNFEASIMFRFAYLEKFLESHFYRVSMGSPYPIIEFKYSKGMSGVFGSNYDYHKLFGSVYDYIKIPPYGSIYYNFFGGRTYGTLPYMLLDVVPGNEIYYYNKFAFSLMNRFQYITDRYAGVIFEHNFGNGLFRFIPLTRRLKFRQFYNFKMINGNLSKENYDLNFNNSYNTFQNLGGKTYLEVGTGVDNIFKFFRLDLVWRVLPTPLPENHIERFGVFGSFRLGF</sequence>
<dbReference type="EMBL" id="JAHSPG010000002">
    <property type="protein sequence ID" value="MBV4356637.1"/>
    <property type="molecule type" value="Genomic_DNA"/>
</dbReference>
<keyword evidence="1" id="KW-0121">Carboxypeptidase</keyword>
<name>A0A9E2S6L1_9BACT</name>
<dbReference type="GO" id="GO:0004180">
    <property type="term" value="F:carboxypeptidase activity"/>
    <property type="evidence" value="ECO:0007669"/>
    <property type="project" value="UniProtKB-KW"/>
</dbReference>
<comment type="caution">
    <text evidence="1">The sequence shown here is derived from an EMBL/GenBank/DDBJ whole genome shotgun (WGS) entry which is preliminary data.</text>
</comment>
<keyword evidence="1" id="KW-0645">Protease</keyword>
<dbReference type="Pfam" id="PF18939">
    <property type="entry name" value="DUF5686"/>
    <property type="match status" value="1"/>
</dbReference>
<dbReference type="InterPro" id="IPR043741">
    <property type="entry name" value="DUF5686"/>
</dbReference>
<evidence type="ECO:0000313" key="1">
    <source>
        <dbReference type="EMBL" id="MBV4356637.1"/>
    </source>
</evidence>
<keyword evidence="2" id="KW-1185">Reference proteome</keyword>